<dbReference type="Gene3D" id="1.10.10.580">
    <property type="entry name" value="Structural maintenance of chromosome 1. Chain E"/>
    <property type="match status" value="1"/>
</dbReference>
<dbReference type="InterPro" id="IPR003768">
    <property type="entry name" value="ScpA"/>
</dbReference>
<evidence type="ECO:0000256" key="3">
    <source>
        <dbReference type="HAMAP-Rule" id="MF_01805"/>
    </source>
</evidence>
<protein>
    <recommendedName>
        <fullName evidence="2 3">Segregation and condensation protein A</fullName>
    </recommendedName>
</protein>
<comment type="subcellular location">
    <subcellularLocation>
        <location evidence="3">Cytoplasm</location>
    </subcellularLocation>
    <text evidence="3">Associated with two foci at the outer edges of the nucleoid region in young cells, and at four foci within both cell halves in older cells.</text>
</comment>
<keyword evidence="3" id="KW-0132">Cell division</keyword>
<comment type="subunit">
    <text evidence="3">Component of a cohesin-like complex composed of ScpA, ScpB and the Smc homodimer, in which ScpA and ScpB bind to the head domain of Smc. The presence of the three proteins is required for the association of the complex with DNA.</text>
</comment>
<organism evidence="4 5">
    <name type="scientific">Alkalibacterium iburiense</name>
    <dbReference type="NCBI Taxonomy" id="290589"/>
    <lineage>
        <taxon>Bacteria</taxon>
        <taxon>Bacillati</taxon>
        <taxon>Bacillota</taxon>
        <taxon>Bacilli</taxon>
        <taxon>Lactobacillales</taxon>
        <taxon>Carnobacteriaceae</taxon>
        <taxon>Alkalibacterium</taxon>
    </lineage>
</organism>
<dbReference type="PANTHER" id="PTHR33969">
    <property type="entry name" value="SEGREGATION AND CONDENSATION PROTEIN A"/>
    <property type="match status" value="1"/>
</dbReference>
<dbReference type="Gene3D" id="6.10.250.2410">
    <property type="match status" value="1"/>
</dbReference>
<dbReference type="PANTHER" id="PTHR33969:SF2">
    <property type="entry name" value="SEGREGATION AND CONDENSATION PROTEIN A"/>
    <property type="match status" value="1"/>
</dbReference>
<sequence length="248" mass="29272">MSDQWKVNLDVFEGPLDLLLHLINKFEIDIYDIPIKEITEQYLDYLRAMQLLQLDVAGDYLVMAATLMSIKSQLLLPRNDSWEEDGEEFDVAEDSIEHLRERLLEYRKIKYASEKLTQSRSSREHFYSKSQSDLTHYQEFVPLAQGELELKHLLDAFNDMLKRKDWMEPGPSTIDLEEISVTDKMVWLENTFLKKKKKVFFSHLFTRPSKKDYVVTFLAVLELMKENKVSIEQEENFGEIALLSMNVY</sequence>
<comment type="function">
    <text evidence="3">Participates in chromosomal partition during cell division. May act via the formation of a condensin-like complex containing Smc and ScpB that pull DNA away from mid-cell into both cell halves.</text>
</comment>
<dbReference type="RefSeq" id="WP_343754209.1">
    <property type="nucleotide sequence ID" value="NZ_BAAACW010000046.1"/>
</dbReference>
<keyword evidence="3" id="KW-0131">Cell cycle</keyword>
<dbReference type="Proteomes" id="UP001501166">
    <property type="component" value="Unassembled WGS sequence"/>
</dbReference>
<dbReference type="Pfam" id="PF02616">
    <property type="entry name" value="SMC_ScpA"/>
    <property type="match status" value="1"/>
</dbReference>
<dbReference type="EMBL" id="BAAACW010000046">
    <property type="protein sequence ID" value="GAA0357329.1"/>
    <property type="molecule type" value="Genomic_DNA"/>
</dbReference>
<evidence type="ECO:0000256" key="2">
    <source>
        <dbReference type="ARBA" id="ARBA00044777"/>
    </source>
</evidence>
<dbReference type="InterPro" id="IPR023093">
    <property type="entry name" value="ScpA-like_C"/>
</dbReference>
<evidence type="ECO:0000256" key="1">
    <source>
        <dbReference type="ARBA" id="ARBA00022829"/>
    </source>
</evidence>
<evidence type="ECO:0000313" key="4">
    <source>
        <dbReference type="EMBL" id="GAA0357329.1"/>
    </source>
</evidence>
<comment type="caution">
    <text evidence="4">The sequence shown here is derived from an EMBL/GenBank/DDBJ whole genome shotgun (WGS) entry which is preliminary data.</text>
</comment>
<keyword evidence="1 3" id="KW-0159">Chromosome partition</keyword>
<name>A0ABP3GYV8_9LACT</name>
<dbReference type="HAMAP" id="MF_01805">
    <property type="entry name" value="ScpA"/>
    <property type="match status" value="1"/>
</dbReference>
<keyword evidence="5" id="KW-1185">Reference proteome</keyword>
<keyword evidence="3" id="KW-0963">Cytoplasm</keyword>
<comment type="similarity">
    <text evidence="3">Belongs to the ScpA family.</text>
</comment>
<proteinExistence type="inferred from homology"/>
<accession>A0ABP3GYV8</accession>
<gene>
    <name evidence="3" type="primary">scpA</name>
    <name evidence="4" type="ORF">GCM10008932_07760</name>
</gene>
<evidence type="ECO:0000313" key="5">
    <source>
        <dbReference type="Proteomes" id="UP001501166"/>
    </source>
</evidence>
<reference evidence="5" key="1">
    <citation type="journal article" date="2019" name="Int. J. Syst. Evol. Microbiol.">
        <title>The Global Catalogue of Microorganisms (GCM) 10K type strain sequencing project: providing services to taxonomists for standard genome sequencing and annotation.</title>
        <authorList>
            <consortium name="The Broad Institute Genomics Platform"/>
            <consortium name="The Broad Institute Genome Sequencing Center for Infectious Disease"/>
            <person name="Wu L."/>
            <person name="Ma J."/>
        </authorList>
    </citation>
    <scope>NUCLEOTIDE SEQUENCE [LARGE SCALE GENOMIC DNA]</scope>
    <source>
        <strain evidence="5">JCM 12662</strain>
    </source>
</reference>